<sequence>MRDKAYLAQQPMISSTVPGLVAIPLRFGVIFAINSTKAMVLEFFRSKNTLLLCIKDLLMSILTTQLKTLWDELKDFQPVPVCHCGAMKPWLDYQQQEYVMQFFMGLNESYGQIHSLVSSNEVFPSSVSSSAVNFTPKPKRDCLLCTHCGLQGHIVDKWYTLHGYPLGYKVKPKSSSIQAKAHQASSTITKESAIGTSDSPLTVLTTTQCQQLITLLSSQLQHSSRAPSEPEHPDSSVSSFSGSFSGTNDWDRKNPFTPIFVLLVVYVIVPLLIDIAPNSRLVLLYPFSLAIHLVIKATKCLTYPQILVLPFPPNPSSQIYVSPESTATVPTSSSSFHPVHATRAPAYLRDYHCNSIPQSFSTSHPLTVVLSYDRLSTSHKSFGMALSSHVKPTTFSQAAAIPKWQEAMFAELRALEDNDTWSFVSLPLDKHPVDCKWVHKIKYHTDGSLERYKAHLVAKRFTQQESVDCFDTFSPVAKLVTIKVLLTLAAIYGWTLTQLDVNNAFLRSTKGISLSQRHYALQFLSDTSNLRCKTRKTLMDLNVKLSQDERELLDDPTPYGRMIGKLLYLTITRPDLSYAINRLSQFLDKPRLPHLQAVHRVIQYLKATVGQSLFFSSFSAVKLKGFADSDWGACPDTRKSISGFLCFH</sequence>
<dbReference type="PANTHER" id="PTHR11439:SF470">
    <property type="entry name" value="CYSTEINE-RICH RLK (RECEPTOR-LIKE PROTEIN KINASE) 8"/>
    <property type="match status" value="1"/>
</dbReference>
<dbReference type="AlphaFoldDB" id="A0A438K3D9"/>
<evidence type="ECO:0000259" key="2">
    <source>
        <dbReference type="Pfam" id="PF07727"/>
    </source>
</evidence>
<reference evidence="3 4" key="1">
    <citation type="journal article" date="2018" name="PLoS Genet.">
        <title>Population sequencing reveals clonal diversity and ancestral inbreeding in the grapevine cultivar Chardonnay.</title>
        <authorList>
            <person name="Roach M.J."/>
            <person name="Johnson D.L."/>
            <person name="Bohlmann J."/>
            <person name="van Vuuren H.J."/>
            <person name="Jones S.J."/>
            <person name="Pretorius I.S."/>
            <person name="Schmidt S.A."/>
            <person name="Borneman A.R."/>
        </authorList>
    </citation>
    <scope>NUCLEOTIDE SEQUENCE [LARGE SCALE GENOMIC DNA]</scope>
    <source>
        <strain evidence="4">cv. Chardonnay</strain>
        <tissue evidence="3">Leaf</tissue>
    </source>
</reference>
<proteinExistence type="predicted"/>
<protein>
    <submittedName>
        <fullName evidence="3">Putative mitochondrial protein</fullName>
    </submittedName>
</protein>
<keyword evidence="1" id="KW-1133">Transmembrane helix</keyword>
<gene>
    <name evidence="3" type="primary">AtMg00240_2</name>
    <name evidence="3" type="ORF">CK203_005524</name>
</gene>
<dbReference type="Pfam" id="PF07727">
    <property type="entry name" value="RVT_2"/>
    <property type="match status" value="1"/>
</dbReference>
<keyword evidence="1" id="KW-0812">Transmembrane</keyword>
<feature type="domain" description="Reverse transcriptase Ty1/copia-type" evidence="2">
    <location>
        <begin position="418"/>
        <end position="509"/>
    </location>
</feature>
<evidence type="ECO:0000313" key="4">
    <source>
        <dbReference type="Proteomes" id="UP000288805"/>
    </source>
</evidence>
<name>A0A438K3D9_VITVI</name>
<accession>A0A438K3D9</accession>
<dbReference type="Proteomes" id="UP000288805">
    <property type="component" value="Unassembled WGS sequence"/>
</dbReference>
<dbReference type="InterPro" id="IPR013103">
    <property type="entry name" value="RVT_2"/>
</dbReference>
<organism evidence="3 4">
    <name type="scientific">Vitis vinifera</name>
    <name type="common">Grape</name>
    <dbReference type="NCBI Taxonomy" id="29760"/>
    <lineage>
        <taxon>Eukaryota</taxon>
        <taxon>Viridiplantae</taxon>
        <taxon>Streptophyta</taxon>
        <taxon>Embryophyta</taxon>
        <taxon>Tracheophyta</taxon>
        <taxon>Spermatophyta</taxon>
        <taxon>Magnoliopsida</taxon>
        <taxon>eudicotyledons</taxon>
        <taxon>Gunneridae</taxon>
        <taxon>Pentapetalae</taxon>
        <taxon>rosids</taxon>
        <taxon>Vitales</taxon>
        <taxon>Vitaceae</taxon>
        <taxon>Viteae</taxon>
        <taxon>Vitis</taxon>
    </lineage>
</organism>
<evidence type="ECO:0000313" key="3">
    <source>
        <dbReference type="EMBL" id="RVX15726.1"/>
    </source>
</evidence>
<dbReference type="EMBL" id="QGNW01000017">
    <property type="protein sequence ID" value="RVX15726.1"/>
    <property type="molecule type" value="Genomic_DNA"/>
</dbReference>
<feature type="transmembrane region" description="Helical" evidence="1">
    <location>
        <begin position="12"/>
        <end position="33"/>
    </location>
</feature>
<keyword evidence="1" id="KW-0472">Membrane</keyword>
<comment type="caution">
    <text evidence="3">The sequence shown here is derived from an EMBL/GenBank/DDBJ whole genome shotgun (WGS) entry which is preliminary data.</text>
</comment>
<dbReference type="PANTHER" id="PTHR11439">
    <property type="entry name" value="GAG-POL-RELATED RETROTRANSPOSON"/>
    <property type="match status" value="1"/>
</dbReference>
<evidence type="ECO:0000256" key="1">
    <source>
        <dbReference type="SAM" id="Phobius"/>
    </source>
</evidence>